<protein>
    <recommendedName>
        <fullName evidence="3">Secreted protein</fullName>
    </recommendedName>
</protein>
<proteinExistence type="predicted"/>
<evidence type="ECO:0000313" key="2">
    <source>
        <dbReference type="Proteomes" id="UP001148838"/>
    </source>
</evidence>
<accession>A0ABQ8SXB9</accession>
<gene>
    <name evidence="1" type="ORF">ANN_14292</name>
</gene>
<organism evidence="1 2">
    <name type="scientific">Periplaneta americana</name>
    <name type="common">American cockroach</name>
    <name type="synonym">Blatta americana</name>
    <dbReference type="NCBI Taxonomy" id="6978"/>
    <lineage>
        <taxon>Eukaryota</taxon>
        <taxon>Metazoa</taxon>
        <taxon>Ecdysozoa</taxon>
        <taxon>Arthropoda</taxon>
        <taxon>Hexapoda</taxon>
        <taxon>Insecta</taxon>
        <taxon>Pterygota</taxon>
        <taxon>Neoptera</taxon>
        <taxon>Polyneoptera</taxon>
        <taxon>Dictyoptera</taxon>
        <taxon>Blattodea</taxon>
        <taxon>Blattoidea</taxon>
        <taxon>Blattidae</taxon>
        <taxon>Blattinae</taxon>
        <taxon>Periplaneta</taxon>
    </lineage>
</organism>
<dbReference type="EMBL" id="JAJSOF020000019">
    <property type="protein sequence ID" value="KAJ4438350.1"/>
    <property type="molecule type" value="Genomic_DNA"/>
</dbReference>
<dbReference type="Proteomes" id="UP001148838">
    <property type="component" value="Unassembled WGS sequence"/>
</dbReference>
<keyword evidence="2" id="KW-1185">Reference proteome</keyword>
<sequence length="168" mass="19177">MISLLQRELTYGLCTTVLLRITAATKSDNSIALTKGRNATIQSEYVCVFVVEVRNAGHFKIFLMPARQDRMIKKEEKSFFCRTDGNPKDSMSSYRFSSHGNPSFGALVLLSVTGPYCGYIQAENMLKISFASYWNRMRNCGQHYLTEGGSNKMISTRRHFIDLRPRIR</sequence>
<comment type="caution">
    <text evidence="1">The sequence shown here is derived from an EMBL/GenBank/DDBJ whole genome shotgun (WGS) entry which is preliminary data.</text>
</comment>
<evidence type="ECO:0008006" key="3">
    <source>
        <dbReference type="Google" id="ProtNLM"/>
    </source>
</evidence>
<reference evidence="1 2" key="1">
    <citation type="journal article" date="2022" name="Allergy">
        <title>Genome assembly and annotation of Periplaneta americana reveal a comprehensive cockroach allergen profile.</title>
        <authorList>
            <person name="Wang L."/>
            <person name="Xiong Q."/>
            <person name="Saelim N."/>
            <person name="Wang L."/>
            <person name="Nong W."/>
            <person name="Wan A.T."/>
            <person name="Shi M."/>
            <person name="Liu X."/>
            <person name="Cao Q."/>
            <person name="Hui J.H.L."/>
            <person name="Sookrung N."/>
            <person name="Leung T.F."/>
            <person name="Tungtrongchitr A."/>
            <person name="Tsui S.K.W."/>
        </authorList>
    </citation>
    <scope>NUCLEOTIDE SEQUENCE [LARGE SCALE GENOMIC DNA]</scope>
    <source>
        <strain evidence="1">PWHHKU_190912</strain>
    </source>
</reference>
<name>A0ABQ8SXB9_PERAM</name>
<evidence type="ECO:0000313" key="1">
    <source>
        <dbReference type="EMBL" id="KAJ4438350.1"/>
    </source>
</evidence>